<proteinExistence type="predicted"/>
<keyword evidence="2" id="KW-1185">Reference proteome</keyword>
<gene>
    <name evidence="1" type="ORF">CEPID_06245</name>
</gene>
<organism evidence="1 2">
    <name type="scientific">Corynebacterium epidermidicanis</name>
    <dbReference type="NCBI Taxonomy" id="1050174"/>
    <lineage>
        <taxon>Bacteria</taxon>
        <taxon>Bacillati</taxon>
        <taxon>Actinomycetota</taxon>
        <taxon>Actinomycetes</taxon>
        <taxon>Mycobacteriales</taxon>
        <taxon>Corynebacteriaceae</taxon>
        <taxon>Corynebacterium</taxon>
    </lineage>
</organism>
<dbReference type="EMBL" id="CP011541">
    <property type="protein sequence ID" value="AKK03109.1"/>
    <property type="molecule type" value="Genomic_DNA"/>
</dbReference>
<protein>
    <submittedName>
        <fullName evidence="1">Uncharacterized protein</fullName>
    </submittedName>
</protein>
<dbReference type="Proteomes" id="UP000035368">
    <property type="component" value="Chromosome"/>
</dbReference>
<dbReference type="STRING" id="1050174.CEPID_06245"/>
<reference evidence="1 2" key="1">
    <citation type="submission" date="2015-05" db="EMBL/GenBank/DDBJ databases">
        <title>Complete genome sequence of Corynebacterium epidermidicanis DSM 45586, isolated from the skin of a dog suffering from pruritus.</title>
        <authorList>
            <person name="Ruckert C."/>
            <person name="Albersmeier A."/>
            <person name="Winkler A."/>
            <person name="Tauch A."/>
        </authorList>
    </citation>
    <scope>NUCLEOTIDE SEQUENCE [LARGE SCALE GENOMIC DNA]</scope>
    <source>
        <strain evidence="1 2">DSM 45586</strain>
    </source>
</reference>
<evidence type="ECO:0000313" key="2">
    <source>
        <dbReference type="Proteomes" id="UP000035368"/>
    </source>
</evidence>
<evidence type="ECO:0000313" key="1">
    <source>
        <dbReference type="EMBL" id="AKK03109.1"/>
    </source>
</evidence>
<name>A0A0G3GPQ8_9CORY</name>
<dbReference type="AlphaFoldDB" id="A0A0G3GPQ8"/>
<dbReference type="KEGG" id="cei:CEPID_06245"/>
<accession>A0A0G3GPQ8</accession>
<sequence length="122" mass="13495">MCVVNCRLLCHRYENKTCTCLSSFIVLTASSAFIECWLPARRSVTTLIAFEIAPQVLYNLKGARRTLHSSNRPRTGLLLQGQPNVDLALGIDLCGDEFWSLYAVVETVDRNRGCGDDLVASA</sequence>